<evidence type="ECO:0000256" key="1">
    <source>
        <dbReference type="ARBA" id="ARBA00022690"/>
    </source>
</evidence>
<accession>A0AAD9IW67</accession>
<comment type="caution">
    <text evidence="5">The sequence shown here is derived from an EMBL/GenBank/DDBJ whole genome shotgun (WGS) entry which is preliminary data.</text>
</comment>
<dbReference type="CDD" id="cd00109">
    <property type="entry name" value="Kunitz-type"/>
    <property type="match status" value="2"/>
</dbReference>
<reference evidence="5" key="1">
    <citation type="journal article" date="2023" name="Mol. Biol. Evol.">
        <title>Third-Generation Sequencing Reveals the Adaptive Role of the Epigenome in Three Deep-Sea Polychaetes.</title>
        <authorList>
            <person name="Perez M."/>
            <person name="Aroh O."/>
            <person name="Sun Y."/>
            <person name="Lan Y."/>
            <person name="Juniper S.K."/>
            <person name="Young C.R."/>
            <person name="Angers B."/>
            <person name="Qian P.Y."/>
        </authorList>
    </citation>
    <scope>NUCLEOTIDE SEQUENCE</scope>
    <source>
        <strain evidence="5">P08H-3</strain>
    </source>
</reference>
<dbReference type="PANTHER" id="PTHR47247">
    <property type="entry name" value="KUNITZ-TYPE PROTEASE INHIBITOR 2"/>
    <property type="match status" value="1"/>
</dbReference>
<evidence type="ECO:0000256" key="3">
    <source>
        <dbReference type="ARBA" id="ARBA00023157"/>
    </source>
</evidence>
<dbReference type="PROSITE" id="PS00280">
    <property type="entry name" value="BPTI_KUNITZ_1"/>
    <property type="match status" value="4"/>
</dbReference>
<dbReference type="InterPro" id="IPR036880">
    <property type="entry name" value="Kunitz_BPTI_sf"/>
</dbReference>
<sequence>MICKLFIYGGCQGNANNYKTLQECNDSCFGRFCPKLDCSLKCKLKKNEKTGCSICECEDPCEVKKCENGLVCVSKPTDCKDPPCPLVANCVDACTLPKKPGPCKGSFKRYYFDIDEMICKAFIYGGCQGNANNYKTLEECNDSCFGRSINEETQLMVKKCENGLVCVSKPTDCKDPPCPLVANCVDACTLPKKPGPCKGSFKRYYFDIDEMICKAFIYGGCQGNANNYKTLEECNDSCFGRFCPKLDCSLKCKLKKNEKTGCSICECEDPCEVKKCENGLVCVSKPTDCKDPPCPLVANCVDACTLPKKPGPCRGSFRRYYFDIDEMICKVFIYGGCQGNANNYKTLEECNDSCFGRFCPKLDCSLKCKLKKNEKTGCSICECEDPCEVKNVKIGWFVFRNLLTVRIHLVLLYLIAL</sequence>
<dbReference type="AlphaFoldDB" id="A0AAD9IW67"/>
<dbReference type="Proteomes" id="UP001208570">
    <property type="component" value="Unassembled WGS sequence"/>
</dbReference>
<feature type="domain" description="BPTI/Kunitz inhibitor" evidence="4">
    <location>
        <begin position="188"/>
        <end position="238"/>
    </location>
</feature>
<dbReference type="SUPFAM" id="SSF57362">
    <property type="entry name" value="BPTI-like"/>
    <property type="match status" value="4"/>
</dbReference>
<dbReference type="InterPro" id="IPR002223">
    <property type="entry name" value="Kunitz_BPTI"/>
</dbReference>
<keyword evidence="6" id="KW-1185">Reference proteome</keyword>
<dbReference type="SMART" id="SM00131">
    <property type="entry name" value="KU"/>
    <property type="match status" value="3"/>
</dbReference>
<feature type="domain" description="BPTI/Kunitz inhibitor" evidence="4">
    <location>
        <begin position="94"/>
        <end position="144"/>
    </location>
</feature>
<evidence type="ECO:0000313" key="6">
    <source>
        <dbReference type="Proteomes" id="UP001208570"/>
    </source>
</evidence>
<dbReference type="Pfam" id="PF00014">
    <property type="entry name" value="Kunitz_BPTI"/>
    <property type="match status" value="4"/>
</dbReference>
<protein>
    <recommendedName>
        <fullName evidence="4">BPTI/Kunitz inhibitor domain-containing protein</fullName>
    </recommendedName>
</protein>
<name>A0AAD9IW67_9ANNE</name>
<dbReference type="Gene3D" id="4.10.410.10">
    <property type="entry name" value="Pancreatic trypsin inhibitor Kunitz domain"/>
    <property type="match status" value="4"/>
</dbReference>
<evidence type="ECO:0000313" key="5">
    <source>
        <dbReference type="EMBL" id="KAK2142111.1"/>
    </source>
</evidence>
<dbReference type="EMBL" id="JAODUP010000995">
    <property type="protein sequence ID" value="KAK2142111.1"/>
    <property type="molecule type" value="Genomic_DNA"/>
</dbReference>
<proteinExistence type="predicted"/>
<keyword evidence="3" id="KW-1015">Disulfide bond</keyword>
<feature type="domain" description="BPTI/Kunitz inhibitor" evidence="4">
    <location>
        <begin position="1"/>
        <end position="28"/>
    </location>
</feature>
<dbReference type="GO" id="GO:0004867">
    <property type="term" value="F:serine-type endopeptidase inhibitor activity"/>
    <property type="evidence" value="ECO:0007669"/>
    <property type="project" value="UniProtKB-KW"/>
</dbReference>
<feature type="non-terminal residue" evidence="5">
    <location>
        <position position="417"/>
    </location>
</feature>
<dbReference type="FunFam" id="4.10.410.10:FF:000004">
    <property type="entry name" value="Tissue factor pathway inhibitor"/>
    <property type="match status" value="3"/>
</dbReference>
<dbReference type="PRINTS" id="PR00759">
    <property type="entry name" value="BASICPTASE"/>
</dbReference>
<organism evidence="5 6">
    <name type="scientific">Paralvinella palmiformis</name>
    <dbReference type="NCBI Taxonomy" id="53620"/>
    <lineage>
        <taxon>Eukaryota</taxon>
        <taxon>Metazoa</taxon>
        <taxon>Spiralia</taxon>
        <taxon>Lophotrochozoa</taxon>
        <taxon>Annelida</taxon>
        <taxon>Polychaeta</taxon>
        <taxon>Sedentaria</taxon>
        <taxon>Canalipalpata</taxon>
        <taxon>Terebellida</taxon>
        <taxon>Terebelliformia</taxon>
        <taxon>Alvinellidae</taxon>
        <taxon>Paralvinella</taxon>
    </lineage>
</organism>
<dbReference type="PANTHER" id="PTHR47247:SF1">
    <property type="entry name" value="KUNITZ-TYPE PROTEASE INHIBITOR 2"/>
    <property type="match status" value="1"/>
</dbReference>
<dbReference type="InterPro" id="IPR020901">
    <property type="entry name" value="Prtase_inh_Kunz-CS"/>
</dbReference>
<gene>
    <name evidence="5" type="ORF">LSH36_995g00059</name>
</gene>
<evidence type="ECO:0000259" key="4">
    <source>
        <dbReference type="PROSITE" id="PS50279"/>
    </source>
</evidence>
<keyword evidence="1" id="KW-0646">Protease inhibitor</keyword>
<feature type="domain" description="BPTI/Kunitz inhibitor" evidence="4">
    <location>
        <begin position="304"/>
        <end position="354"/>
    </location>
</feature>
<evidence type="ECO:0000256" key="2">
    <source>
        <dbReference type="ARBA" id="ARBA00022900"/>
    </source>
</evidence>
<dbReference type="PROSITE" id="PS50279">
    <property type="entry name" value="BPTI_KUNITZ_2"/>
    <property type="match status" value="4"/>
</dbReference>
<keyword evidence="2" id="KW-0722">Serine protease inhibitor</keyword>